<feature type="transmembrane region" description="Helical" evidence="9">
    <location>
        <begin position="88"/>
        <end position="106"/>
    </location>
</feature>
<feature type="transmembrane region" description="Helical" evidence="9">
    <location>
        <begin position="232"/>
        <end position="250"/>
    </location>
</feature>
<dbReference type="InterPro" id="IPR020846">
    <property type="entry name" value="MFS_dom"/>
</dbReference>
<evidence type="ECO:0000259" key="10">
    <source>
        <dbReference type="PROSITE" id="PS50850"/>
    </source>
</evidence>
<dbReference type="PANTHER" id="PTHR23535:SF2">
    <property type="entry name" value="SUGAR EFFLUX TRANSPORTER A-RELATED"/>
    <property type="match status" value="1"/>
</dbReference>
<feature type="transmembrane region" description="Helical" evidence="9">
    <location>
        <begin position="270"/>
        <end position="290"/>
    </location>
</feature>
<evidence type="ECO:0000256" key="1">
    <source>
        <dbReference type="ARBA" id="ARBA00004651"/>
    </source>
</evidence>
<dbReference type="SUPFAM" id="SSF103473">
    <property type="entry name" value="MFS general substrate transporter"/>
    <property type="match status" value="1"/>
</dbReference>
<dbReference type="PROSITE" id="PS50850">
    <property type="entry name" value="MFS"/>
    <property type="match status" value="1"/>
</dbReference>
<protein>
    <submittedName>
        <fullName evidence="11">Sugar efflux transporter</fullName>
    </submittedName>
</protein>
<evidence type="ECO:0000256" key="5">
    <source>
        <dbReference type="ARBA" id="ARBA00022597"/>
    </source>
</evidence>
<comment type="caution">
    <text evidence="11">The sequence shown here is derived from an EMBL/GenBank/DDBJ whole genome shotgun (WGS) entry which is preliminary data.</text>
</comment>
<dbReference type="PANTHER" id="PTHR23535">
    <property type="entry name" value="SUGAR EFFLUX TRANSPORTER A-RELATED"/>
    <property type="match status" value="1"/>
</dbReference>
<evidence type="ECO:0000313" key="11">
    <source>
        <dbReference type="EMBL" id="MFC5528196.1"/>
    </source>
</evidence>
<proteinExistence type="inferred from homology"/>
<dbReference type="Gene3D" id="1.20.1250.20">
    <property type="entry name" value="MFS general substrate transporter like domains"/>
    <property type="match status" value="2"/>
</dbReference>
<comment type="subcellular location">
    <subcellularLocation>
        <location evidence="1">Cell membrane</location>
        <topology evidence="1">Multi-pass membrane protein</topology>
    </subcellularLocation>
</comment>
<dbReference type="Pfam" id="PF07690">
    <property type="entry name" value="MFS_1"/>
    <property type="match status" value="1"/>
</dbReference>
<evidence type="ECO:0000256" key="9">
    <source>
        <dbReference type="SAM" id="Phobius"/>
    </source>
</evidence>
<evidence type="ECO:0000256" key="2">
    <source>
        <dbReference type="ARBA" id="ARBA00006523"/>
    </source>
</evidence>
<feature type="transmembrane region" description="Helical" evidence="9">
    <location>
        <begin position="112"/>
        <end position="134"/>
    </location>
</feature>
<dbReference type="InterPro" id="IPR036259">
    <property type="entry name" value="MFS_trans_sf"/>
</dbReference>
<keyword evidence="12" id="KW-1185">Reference proteome</keyword>
<keyword evidence="8 9" id="KW-0472">Membrane</keyword>
<feature type="transmembrane region" description="Helical" evidence="9">
    <location>
        <begin position="322"/>
        <end position="344"/>
    </location>
</feature>
<comment type="similarity">
    <text evidence="2">Belongs to the major facilitator superfamily. Set transporter family.</text>
</comment>
<keyword evidence="3" id="KW-0813">Transport</keyword>
<gene>
    <name evidence="11" type="ORF">ACFPQ4_01825</name>
</gene>
<keyword evidence="5" id="KW-0762">Sugar transport</keyword>
<sequence>MQSNQAGFMSKAMNLFRVQGFPALIFVNILLGISFSFVLPFTSLFGIDEVEMTNTSFGVFMTVSTIANVIVSTYVGKISDGNFSRRTVILICTVSAAIGYTGYAFVRDYYALLAISSIVLGVASSSFGQVFAYARVALSRSGLSEQDTPFYMNLFRMFFALSWTVGPAIGSFILIKHGFKGLFLSAVIMYVLVIAAVLLFMKNDEEERQSRQPKAVLAPPVPLGKLILRPHIFVNLVAFTFVAAATTIGSLNMSQFLTKVMHSGEGQIGIAFSIPPVFEIPFMLMFGIIATKIDNRILIRLGVLFGFLYFALLYLSTNEWEIYLIQILSAAMVSITQGIALTYFQNFIPDMPGTATTLYMNTGKVGSMIAFLIFGFTAELYGYRSVYLVCTVLVAISLVLLWVVGKREVREAAS</sequence>
<evidence type="ECO:0000256" key="3">
    <source>
        <dbReference type="ARBA" id="ARBA00022448"/>
    </source>
</evidence>
<feature type="domain" description="Major facilitator superfamily (MFS) profile" evidence="10">
    <location>
        <begin position="20"/>
        <end position="409"/>
    </location>
</feature>
<evidence type="ECO:0000313" key="12">
    <source>
        <dbReference type="Proteomes" id="UP001596108"/>
    </source>
</evidence>
<evidence type="ECO:0000256" key="4">
    <source>
        <dbReference type="ARBA" id="ARBA00022475"/>
    </source>
</evidence>
<keyword evidence="4" id="KW-1003">Cell membrane</keyword>
<feature type="transmembrane region" description="Helical" evidence="9">
    <location>
        <begin position="181"/>
        <end position="201"/>
    </location>
</feature>
<feature type="transmembrane region" description="Helical" evidence="9">
    <location>
        <begin position="21"/>
        <end position="45"/>
    </location>
</feature>
<feature type="transmembrane region" description="Helical" evidence="9">
    <location>
        <begin position="356"/>
        <end position="378"/>
    </location>
</feature>
<name>A0ABW0QT85_9BACL</name>
<feature type="transmembrane region" description="Helical" evidence="9">
    <location>
        <begin position="297"/>
        <end position="316"/>
    </location>
</feature>
<dbReference type="Proteomes" id="UP001596108">
    <property type="component" value="Unassembled WGS sequence"/>
</dbReference>
<evidence type="ECO:0000256" key="7">
    <source>
        <dbReference type="ARBA" id="ARBA00022989"/>
    </source>
</evidence>
<organism evidence="11 12">
    <name type="scientific">Cohnella yongneupensis</name>
    <dbReference type="NCBI Taxonomy" id="425006"/>
    <lineage>
        <taxon>Bacteria</taxon>
        <taxon>Bacillati</taxon>
        <taxon>Bacillota</taxon>
        <taxon>Bacilli</taxon>
        <taxon>Bacillales</taxon>
        <taxon>Paenibacillaceae</taxon>
        <taxon>Cohnella</taxon>
    </lineage>
</organism>
<dbReference type="EMBL" id="JBHSNC010000006">
    <property type="protein sequence ID" value="MFC5528196.1"/>
    <property type="molecule type" value="Genomic_DNA"/>
</dbReference>
<feature type="transmembrane region" description="Helical" evidence="9">
    <location>
        <begin position="384"/>
        <end position="404"/>
    </location>
</feature>
<accession>A0ABW0QT85</accession>
<feature type="transmembrane region" description="Helical" evidence="9">
    <location>
        <begin position="57"/>
        <end position="76"/>
    </location>
</feature>
<dbReference type="CDD" id="cd17471">
    <property type="entry name" value="MFS_Set"/>
    <property type="match status" value="1"/>
</dbReference>
<evidence type="ECO:0000256" key="8">
    <source>
        <dbReference type="ARBA" id="ARBA00023136"/>
    </source>
</evidence>
<dbReference type="RefSeq" id="WP_378110017.1">
    <property type="nucleotide sequence ID" value="NZ_JBHSNC010000006.1"/>
</dbReference>
<keyword evidence="7 9" id="KW-1133">Transmembrane helix</keyword>
<evidence type="ECO:0000256" key="6">
    <source>
        <dbReference type="ARBA" id="ARBA00022692"/>
    </source>
</evidence>
<dbReference type="InterPro" id="IPR011701">
    <property type="entry name" value="MFS"/>
</dbReference>
<feature type="transmembrane region" description="Helical" evidence="9">
    <location>
        <begin position="154"/>
        <end position="175"/>
    </location>
</feature>
<keyword evidence="6 9" id="KW-0812">Transmembrane</keyword>
<reference evidence="12" key="1">
    <citation type="journal article" date="2019" name="Int. J. Syst. Evol. Microbiol.">
        <title>The Global Catalogue of Microorganisms (GCM) 10K type strain sequencing project: providing services to taxonomists for standard genome sequencing and annotation.</title>
        <authorList>
            <consortium name="The Broad Institute Genomics Platform"/>
            <consortium name="The Broad Institute Genome Sequencing Center for Infectious Disease"/>
            <person name="Wu L."/>
            <person name="Ma J."/>
        </authorList>
    </citation>
    <scope>NUCLEOTIDE SEQUENCE [LARGE SCALE GENOMIC DNA]</scope>
    <source>
        <strain evidence="12">CGMCC 1.18578</strain>
    </source>
</reference>